<dbReference type="PROSITE" id="PS51197">
    <property type="entry name" value="HTH_RRF2_2"/>
    <property type="match status" value="1"/>
</dbReference>
<dbReference type="PANTHER" id="PTHR33221">
    <property type="entry name" value="WINGED HELIX-TURN-HELIX TRANSCRIPTIONAL REGULATOR, RRF2 FAMILY"/>
    <property type="match status" value="1"/>
</dbReference>
<dbReference type="Proteomes" id="UP000038083">
    <property type="component" value="Unassembled WGS sequence"/>
</dbReference>
<dbReference type="AlphaFoldDB" id="A0A0B7HKC1"/>
<dbReference type="NCBIfam" id="TIGR00738">
    <property type="entry name" value="rrf2_super"/>
    <property type="match status" value="1"/>
</dbReference>
<proteinExistence type="predicted"/>
<dbReference type="GO" id="GO:0005829">
    <property type="term" value="C:cytosol"/>
    <property type="evidence" value="ECO:0007669"/>
    <property type="project" value="TreeGrafter"/>
</dbReference>
<evidence type="ECO:0000313" key="3">
    <source>
        <dbReference type="Proteomes" id="UP000038055"/>
    </source>
</evidence>
<dbReference type="OrthoDB" id="9808360at2"/>
<organism evidence="1 4">
    <name type="scientific">Capnocytophaga cynodegmi</name>
    <dbReference type="NCBI Taxonomy" id="28189"/>
    <lineage>
        <taxon>Bacteria</taxon>
        <taxon>Pseudomonadati</taxon>
        <taxon>Bacteroidota</taxon>
        <taxon>Flavobacteriia</taxon>
        <taxon>Flavobacteriales</taxon>
        <taxon>Flavobacteriaceae</taxon>
        <taxon>Capnocytophaga</taxon>
    </lineage>
</organism>
<evidence type="ECO:0000313" key="2">
    <source>
        <dbReference type="EMBL" id="CEN39405.1"/>
    </source>
</evidence>
<name>A0A0B7HKC1_9FLAO</name>
<dbReference type="InterPro" id="IPR036388">
    <property type="entry name" value="WH-like_DNA-bd_sf"/>
</dbReference>
<evidence type="ECO:0000313" key="1">
    <source>
        <dbReference type="EMBL" id="CEN34289.1"/>
    </source>
</evidence>
<dbReference type="PANTHER" id="PTHR33221:SF14">
    <property type="entry name" value="HTH-TYPE TRANSCRIPTIONAL REGULATOR AQ_268-RELATED"/>
    <property type="match status" value="1"/>
</dbReference>
<dbReference type="Pfam" id="PF02082">
    <property type="entry name" value="Rrf2"/>
    <property type="match status" value="1"/>
</dbReference>
<dbReference type="eggNOG" id="COG1959">
    <property type="taxonomic scope" value="Bacteria"/>
</dbReference>
<dbReference type="SUPFAM" id="SSF46785">
    <property type="entry name" value="Winged helix' DNA-binding domain"/>
    <property type="match status" value="1"/>
</dbReference>
<dbReference type="Gene3D" id="1.10.10.10">
    <property type="entry name" value="Winged helix-like DNA-binding domain superfamily/Winged helix DNA-binding domain"/>
    <property type="match status" value="1"/>
</dbReference>
<gene>
    <name evidence="2" type="ORF">CCYN2B_60116</name>
    <name evidence="1" type="ORF">CCYN74_100113</name>
</gene>
<reference evidence="3 4" key="1">
    <citation type="submission" date="2015-01" db="EMBL/GenBank/DDBJ databases">
        <authorList>
            <person name="MANFREDI Pablo"/>
        </authorList>
    </citation>
    <scope>NUCLEOTIDE SEQUENCE [LARGE SCALE GENOMIC DNA]</scope>
    <source>
        <strain evidence="1 4">Ccy74</strain>
        <strain evidence="2 3">Ccyn2B</strain>
    </source>
</reference>
<dbReference type="InterPro" id="IPR036390">
    <property type="entry name" value="WH_DNA-bd_sf"/>
</dbReference>
<dbReference type="EMBL" id="CDOD01000056">
    <property type="protein sequence ID" value="CEN39405.1"/>
    <property type="molecule type" value="Genomic_DNA"/>
</dbReference>
<dbReference type="STRING" id="28189.CCYN74_100113"/>
<accession>A0A0B7HKC1</accession>
<dbReference type="InterPro" id="IPR000944">
    <property type="entry name" value="Tscrpt_reg_Rrf2"/>
</dbReference>
<protein>
    <submittedName>
        <fullName evidence="1">Putative HTH-type transcriptional regulator</fullName>
    </submittedName>
</protein>
<dbReference type="EMBL" id="CDOG01000002">
    <property type="protein sequence ID" value="CEN34289.1"/>
    <property type="molecule type" value="Genomic_DNA"/>
</dbReference>
<dbReference type="Proteomes" id="UP000038055">
    <property type="component" value="Unassembled WGS sequence"/>
</dbReference>
<dbReference type="GO" id="GO:0003700">
    <property type="term" value="F:DNA-binding transcription factor activity"/>
    <property type="evidence" value="ECO:0007669"/>
    <property type="project" value="TreeGrafter"/>
</dbReference>
<dbReference type="RefSeq" id="WP_018279640.1">
    <property type="nucleotide sequence ID" value="NZ_BOQG01000004.1"/>
</dbReference>
<keyword evidence="3" id="KW-1185">Reference proteome</keyword>
<sequence>MFSNSSKYAINAVIYLAVHSSESNKISVKEIAEKLNIPTPFLAKILQTLAKKRAINSTKGPGGGFWMSEEKKEAPLISIIEHIDELHRFMTCSMSLKGCSEEEPCPIHYAIKPFKDELKKQLSENSICFFANKITNGEAFLFI</sequence>
<evidence type="ECO:0000313" key="4">
    <source>
        <dbReference type="Proteomes" id="UP000038083"/>
    </source>
</evidence>